<evidence type="ECO:0000256" key="7">
    <source>
        <dbReference type="ARBA" id="ARBA00022989"/>
    </source>
</evidence>
<protein>
    <submittedName>
        <fullName evidence="10">4-hydroxybenzoate polyprenyltransferase, mitochondrial</fullName>
    </submittedName>
</protein>
<keyword evidence="11" id="KW-1185">Reference proteome</keyword>
<evidence type="ECO:0000256" key="2">
    <source>
        <dbReference type="ARBA" id="ARBA00004141"/>
    </source>
</evidence>
<comment type="cofactor">
    <cofactor evidence="1">
        <name>Mg(2+)</name>
        <dbReference type="ChEBI" id="CHEBI:18420"/>
    </cofactor>
</comment>
<comment type="similarity">
    <text evidence="4">Belongs to the UbiA prenyltransferase family.</text>
</comment>
<dbReference type="Gene3D" id="1.20.120.1780">
    <property type="entry name" value="UbiA prenyltransferase"/>
    <property type="match status" value="1"/>
</dbReference>
<comment type="subcellular location">
    <subcellularLocation>
        <location evidence="2">Membrane</location>
        <topology evidence="2">Multi-pass membrane protein</topology>
    </subcellularLocation>
</comment>
<name>A0A194V336_CYTMA</name>
<feature type="transmembrane region" description="Helical" evidence="9">
    <location>
        <begin position="193"/>
        <end position="213"/>
    </location>
</feature>
<keyword evidence="6 9" id="KW-0812">Transmembrane</keyword>
<evidence type="ECO:0000256" key="6">
    <source>
        <dbReference type="ARBA" id="ARBA00022692"/>
    </source>
</evidence>
<dbReference type="Proteomes" id="UP000078576">
    <property type="component" value="Unassembled WGS sequence"/>
</dbReference>
<dbReference type="PANTHER" id="PTHR11048:SF28">
    <property type="entry name" value="4-HYDROXYBENZOATE POLYPRENYLTRANSFERASE, MITOCHONDRIAL"/>
    <property type="match status" value="1"/>
</dbReference>
<proteinExistence type="inferred from homology"/>
<keyword evidence="7 9" id="KW-1133">Transmembrane helix</keyword>
<dbReference type="Pfam" id="PF01040">
    <property type="entry name" value="UbiA"/>
    <property type="match status" value="1"/>
</dbReference>
<organism evidence="10 11">
    <name type="scientific">Cytospora mali</name>
    <name type="common">Apple Valsa canker fungus</name>
    <name type="synonym">Valsa mali</name>
    <dbReference type="NCBI Taxonomy" id="578113"/>
    <lineage>
        <taxon>Eukaryota</taxon>
        <taxon>Fungi</taxon>
        <taxon>Dikarya</taxon>
        <taxon>Ascomycota</taxon>
        <taxon>Pezizomycotina</taxon>
        <taxon>Sordariomycetes</taxon>
        <taxon>Sordariomycetidae</taxon>
        <taxon>Diaporthales</taxon>
        <taxon>Cytosporaceae</taxon>
        <taxon>Cytospora</taxon>
    </lineage>
</organism>
<dbReference type="AlphaFoldDB" id="A0A194V336"/>
<dbReference type="STRING" id="694573.A0A194V336"/>
<sequence>MPLSKSIAEAMAEAKANQVMSSTPNQLLPKDNQPTLNQQYGGGHVGRWVDRLPDSWIPFVQLARLSPPVGLLMAYFPHLCGSLLGGIATHASFGTVCRTNVILLACSFFGSNTGHAWNDLVDESCDRGVSRTCKRPIPRGSISRHAALIFAATQLAGLMAVIVLFLPRGNVWYVLPNLVAVAYYPFAKRHTHFAQLVLGFSLGWSVFMGSVSVGHEPVAWTPFELKASFETHQHDALHTTLGDVHVDLGIVSFFLAIICWIAISDTVYAHQDLQDDLALGLKGMAVLLQNRTKPVLTIFLAGMVALLAYCGVYYSFDLLYYVLTPAASLAILGSMLMKVDLKDSSNCWWWFQNAFLRIELAMVGGLLVEYALSCSLVTAFRR</sequence>
<evidence type="ECO:0000313" key="11">
    <source>
        <dbReference type="Proteomes" id="UP000078576"/>
    </source>
</evidence>
<feature type="transmembrane region" description="Helical" evidence="9">
    <location>
        <begin position="320"/>
        <end position="339"/>
    </location>
</feature>
<dbReference type="GO" id="GO:0005743">
    <property type="term" value="C:mitochondrial inner membrane"/>
    <property type="evidence" value="ECO:0007669"/>
    <property type="project" value="TreeGrafter"/>
</dbReference>
<dbReference type="EMBL" id="KN714711">
    <property type="protein sequence ID" value="KUI58318.1"/>
    <property type="molecule type" value="Genomic_DNA"/>
</dbReference>
<dbReference type="FunFam" id="1.20.120.1780:FF:000001">
    <property type="entry name" value="4-hydroxybenzoate octaprenyltransferase"/>
    <property type="match status" value="1"/>
</dbReference>
<dbReference type="PANTHER" id="PTHR11048">
    <property type="entry name" value="PRENYLTRANSFERASES"/>
    <property type="match status" value="1"/>
</dbReference>
<dbReference type="InterPro" id="IPR044878">
    <property type="entry name" value="UbiA_sf"/>
</dbReference>
<feature type="transmembrane region" description="Helical" evidence="9">
    <location>
        <begin position="294"/>
        <end position="314"/>
    </location>
</feature>
<dbReference type="OrthoDB" id="18170at2759"/>
<keyword evidence="5" id="KW-0808">Transferase</keyword>
<dbReference type="InterPro" id="IPR039653">
    <property type="entry name" value="Prenyltransferase"/>
</dbReference>
<feature type="transmembrane region" description="Helical" evidence="9">
    <location>
        <begin position="360"/>
        <end position="380"/>
    </location>
</feature>
<comment type="pathway">
    <text evidence="3">Secondary metabolite biosynthesis; terpenoid biosynthesis.</text>
</comment>
<dbReference type="InterPro" id="IPR000537">
    <property type="entry name" value="UbiA_prenyltransferase"/>
</dbReference>
<accession>A0A194V336</accession>
<keyword evidence="8 9" id="KW-0472">Membrane</keyword>
<evidence type="ECO:0000256" key="8">
    <source>
        <dbReference type="ARBA" id="ARBA00023136"/>
    </source>
</evidence>
<feature type="transmembrane region" description="Helical" evidence="9">
    <location>
        <begin position="145"/>
        <end position="165"/>
    </location>
</feature>
<feature type="transmembrane region" description="Helical" evidence="9">
    <location>
        <begin position="244"/>
        <end position="263"/>
    </location>
</feature>
<dbReference type="GO" id="GO:0006744">
    <property type="term" value="P:ubiquinone biosynthetic process"/>
    <property type="evidence" value="ECO:0007669"/>
    <property type="project" value="TreeGrafter"/>
</dbReference>
<evidence type="ECO:0000256" key="5">
    <source>
        <dbReference type="ARBA" id="ARBA00022679"/>
    </source>
</evidence>
<evidence type="ECO:0000256" key="9">
    <source>
        <dbReference type="SAM" id="Phobius"/>
    </source>
</evidence>
<gene>
    <name evidence="10" type="ORF">VP1G_11010</name>
</gene>
<dbReference type="GO" id="GO:0008412">
    <property type="term" value="F:4-hydroxybenzoate polyprenyltransferase activity"/>
    <property type="evidence" value="ECO:0007669"/>
    <property type="project" value="TreeGrafter"/>
</dbReference>
<evidence type="ECO:0000313" key="10">
    <source>
        <dbReference type="EMBL" id="KUI58318.1"/>
    </source>
</evidence>
<reference evidence="11" key="1">
    <citation type="submission" date="2014-12" db="EMBL/GenBank/DDBJ databases">
        <title>Genome Sequence of Valsa Canker Pathogens Uncovers a Specific Adaption of Colonization on Woody Bark.</title>
        <authorList>
            <person name="Yin Z."/>
            <person name="Liu H."/>
            <person name="Gao X."/>
            <person name="Li Z."/>
            <person name="Song N."/>
            <person name="Ke X."/>
            <person name="Dai Q."/>
            <person name="Wu Y."/>
            <person name="Sun Y."/>
            <person name="Xu J.-R."/>
            <person name="Kang Z.K."/>
            <person name="Wang L."/>
            <person name="Huang L."/>
        </authorList>
    </citation>
    <scope>NUCLEOTIDE SEQUENCE [LARGE SCALE GENOMIC DNA]</scope>
    <source>
        <strain evidence="11">SXYL134</strain>
    </source>
</reference>
<evidence type="ECO:0000256" key="1">
    <source>
        <dbReference type="ARBA" id="ARBA00001946"/>
    </source>
</evidence>
<evidence type="ECO:0000256" key="3">
    <source>
        <dbReference type="ARBA" id="ARBA00004721"/>
    </source>
</evidence>
<dbReference type="CDD" id="cd13959">
    <property type="entry name" value="PT_UbiA_COQ2"/>
    <property type="match status" value="1"/>
</dbReference>
<evidence type="ECO:0000256" key="4">
    <source>
        <dbReference type="ARBA" id="ARBA00005985"/>
    </source>
</evidence>
<dbReference type="Gene3D" id="1.10.357.140">
    <property type="entry name" value="UbiA prenyltransferase"/>
    <property type="match status" value="1"/>
</dbReference>